<feature type="transmembrane region" description="Helical" evidence="1">
    <location>
        <begin position="46"/>
        <end position="64"/>
    </location>
</feature>
<protein>
    <submittedName>
        <fullName evidence="2">Uncharacterized protein</fullName>
    </submittedName>
</protein>
<evidence type="ECO:0000256" key="1">
    <source>
        <dbReference type="SAM" id="Phobius"/>
    </source>
</evidence>
<keyword evidence="1" id="KW-1133">Transmembrane helix</keyword>
<sequence>MKDNIIDLLTLAISILLLVLITIGYGYIAVYLGMKLPYQLFQQGEWGFAIAQMVIVWSWLLLGGNRK</sequence>
<organism evidence="2 3">
    <name type="scientific">Enterococcus phage vB_Efm_LG62</name>
    <dbReference type="NCBI Taxonomy" id="2970334"/>
    <lineage>
        <taxon>Viruses</taxon>
        <taxon>Duplodnaviria</taxon>
        <taxon>Heunggongvirae</taxon>
        <taxon>Uroviricota</taxon>
        <taxon>Caudoviricetes</taxon>
        <taxon>Efemunavirus</taxon>
        <taxon>Efemunavirus Lg62</taxon>
    </lineage>
</organism>
<name>A0A976SGD0_9CAUD</name>
<evidence type="ECO:0000313" key="2">
    <source>
        <dbReference type="EMBL" id="UUW40513.1"/>
    </source>
</evidence>
<evidence type="ECO:0000313" key="3">
    <source>
        <dbReference type="Proteomes" id="UP001058864"/>
    </source>
</evidence>
<feature type="transmembrane region" description="Helical" evidence="1">
    <location>
        <begin position="12"/>
        <end position="34"/>
    </location>
</feature>
<keyword evidence="3" id="KW-1185">Reference proteome</keyword>
<reference evidence="2" key="1">
    <citation type="submission" date="2022-07" db="EMBL/GenBank/DDBJ databases">
        <authorList>
            <person name="Qu Q."/>
            <person name="He P."/>
            <person name="Luan G."/>
        </authorList>
    </citation>
    <scope>NUCLEOTIDE SEQUENCE</scope>
</reference>
<accession>A0A976SGD0</accession>
<proteinExistence type="predicted"/>
<dbReference type="EMBL" id="OP018674">
    <property type="protein sequence ID" value="UUW40513.1"/>
    <property type="molecule type" value="Genomic_DNA"/>
</dbReference>
<keyword evidence="1" id="KW-0472">Membrane</keyword>
<keyword evidence="1" id="KW-0812">Transmembrane</keyword>
<dbReference type="Proteomes" id="UP001058864">
    <property type="component" value="Segment"/>
</dbReference>